<organism evidence="1">
    <name type="scientific">Arundo donax</name>
    <name type="common">Giant reed</name>
    <name type="synonym">Donax arundinaceus</name>
    <dbReference type="NCBI Taxonomy" id="35708"/>
    <lineage>
        <taxon>Eukaryota</taxon>
        <taxon>Viridiplantae</taxon>
        <taxon>Streptophyta</taxon>
        <taxon>Embryophyta</taxon>
        <taxon>Tracheophyta</taxon>
        <taxon>Spermatophyta</taxon>
        <taxon>Magnoliopsida</taxon>
        <taxon>Liliopsida</taxon>
        <taxon>Poales</taxon>
        <taxon>Poaceae</taxon>
        <taxon>PACMAD clade</taxon>
        <taxon>Arundinoideae</taxon>
        <taxon>Arundineae</taxon>
        <taxon>Arundo</taxon>
    </lineage>
</organism>
<accession>A0A0A9AG55</accession>
<evidence type="ECO:0000313" key="1">
    <source>
        <dbReference type="EMBL" id="JAD46077.1"/>
    </source>
</evidence>
<reference evidence="1" key="2">
    <citation type="journal article" date="2015" name="Data Brief">
        <title>Shoot transcriptome of the giant reed, Arundo donax.</title>
        <authorList>
            <person name="Barrero R.A."/>
            <person name="Guerrero F.D."/>
            <person name="Moolhuijzen P."/>
            <person name="Goolsby J.A."/>
            <person name="Tidwell J."/>
            <person name="Bellgard S.E."/>
            <person name="Bellgard M.I."/>
        </authorList>
    </citation>
    <scope>NUCLEOTIDE SEQUENCE</scope>
    <source>
        <tissue evidence="1">Shoot tissue taken approximately 20 cm above the soil surface</tissue>
    </source>
</reference>
<dbReference type="AlphaFoldDB" id="A0A0A9AG55"/>
<protein>
    <submittedName>
        <fullName evidence="1">Uncharacterized protein</fullName>
    </submittedName>
</protein>
<sequence length="83" mass="9653">MLDLCYKREHDNHARNIRKKILKGKRLQYCSYLIFSCCLSLTNGNTMIGMRNSLQRYPNVYFGQIICMANIKTDKLSTAIIFG</sequence>
<reference evidence="1" key="1">
    <citation type="submission" date="2014-09" db="EMBL/GenBank/DDBJ databases">
        <authorList>
            <person name="Magalhaes I.L.F."/>
            <person name="Oliveira U."/>
            <person name="Santos F.R."/>
            <person name="Vidigal T.H.D.A."/>
            <person name="Brescovit A.D."/>
            <person name="Santos A.J."/>
        </authorList>
    </citation>
    <scope>NUCLEOTIDE SEQUENCE</scope>
    <source>
        <tissue evidence="1">Shoot tissue taken approximately 20 cm above the soil surface</tissue>
    </source>
</reference>
<name>A0A0A9AG55_ARUDO</name>
<dbReference type="EMBL" id="GBRH01251818">
    <property type="protein sequence ID" value="JAD46077.1"/>
    <property type="molecule type" value="Transcribed_RNA"/>
</dbReference>
<proteinExistence type="predicted"/>